<dbReference type="Pfam" id="PF06078">
    <property type="entry name" value="DUF937"/>
    <property type="match status" value="1"/>
</dbReference>
<dbReference type="InterPro" id="IPR009282">
    <property type="entry name" value="DUF937"/>
</dbReference>
<name>A0A315ZCK7_SEDFL</name>
<comment type="caution">
    <text evidence="1">The sequence shown here is derived from an EMBL/GenBank/DDBJ whole genome shotgun (WGS) entry which is preliminary data.</text>
</comment>
<sequence length="422" mass="45251">MAFNLLDVLREQVGDQFSGLVASQIGSDQGQVQQAIEDVSPSIVSALANKASEGYGAKEILDQIQGNNLGESTISDLTSALTSGNSDGLQSILSSGKSLVSNLFGGNIESVINLITERTGLSSGSAGSILNLITPLILGSLGKEISNNGLDATGLKTLLLGQKDFVKDLVPQGMSLYSSSEVIDENIVDELEEDIDSELDEAQQIMTSTEEELPDHVKAVEQEMEQEVQNDINIDGVPPEFGIRNAPRSTSSSSRKRQKENGFLQKTLAASGVAILGIFVWTTFLNSPSPTTDFSEDEFKTRGGQSAKNLVEIELKDGTDMLIGESSVESQMLNFINDYNPNLKDMAFKVSGDVLRPDSKQLSNIASILKSYPDIEAEVIGNTSMANDVKLGLIKQGVSEDNISVGKETSQSDTFCVIRLKK</sequence>
<proteinExistence type="predicted"/>
<evidence type="ECO:0000313" key="1">
    <source>
        <dbReference type="EMBL" id="PWJ43032.1"/>
    </source>
</evidence>
<accession>A0A315ZCK7</accession>
<dbReference type="Proteomes" id="UP000245535">
    <property type="component" value="Unassembled WGS sequence"/>
</dbReference>
<dbReference type="OrthoDB" id="9782229at2"/>
<gene>
    <name evidence="1" type="ORF">BC781_102579</name>
</gene>
<evidence type="ECO:0000313" key="2">
    <source>
        <dbReference type="Proteomes" id="UP000245535"/>
    </source>
</evidence>
<organism evidence="1 2">
    <name type="scientific">Sediminitomix flava</name>
    <dbReference type="NCBI Taxonomy" id="379075"/>
    <lineage>
        <taxon>Bacteria</taxon>
        <taxon>Pseudomonadati</taxon>
        <taxon>Bacteroidota</taxon>
        <taxon>Cytophagia</taxon>
        <taxon>Cytophagales</taxon>
        <taxon>Flammeovirgaceae</taxon>
        <taxon>Sediminitomix</taxon>
    </lineage>
</organism>
<reference evidence="1 2" key="1">
    <citation type="submission" date="2018-03" db="EMBL/GenBank/DDBJ databases">
        <title>Genomic Encyclopedia of Archaeal and Bacterial Type Strains, Phase II (KMG-II): from individual species to whole genera.</title>
        <authorList>
            <person name="Goeker M."/>
        </authorList>
    </citation>
    <scope>NUCLEOTIDE SEQUENCE [LARGE SCALE GENOMIC DNA]</scope>
    <source>
        <strain evidence="1 2">DSM 28229</strain>
    </source>
</reference>
<dbReference type="AlphaFoldDB" id="A0A315ZCK7"/>
<dbReference type="EMBL" id="QGDO01000002">
    <property type="protein sequence ID" value="PWJ43032.1"/>
    <property type="molecule type" value="Genomic_DNA"/>
</dbReference>
<protein>
    <submittedName>
        <fullName evidence="1">Uncharacterized protein DUF937</fullName>
    </submittedName>
</protein>
<keyword evidence="2" id="KW-1185">Reference proteome</keyword>
<dbReference type="RefSeq" id="WP_109617230.1">
    <property type="nucleotide sequence ID" value="NZ_QGDO01000002.1"/>
</dbReference>